<dbReference type="PANTHER" id="PTHR44688">
    <property type="entry name" value="DNA-BINDING TRANSCRIPTIONAL ACTIVATOR DEVR_DOSR"/>
    <property type="match status" value="1"/>
</dbReference>
<evidence type="ECO:0000313" key="5">
    <source>
        <dbReference type="EMBL" id="MBL1097780.1"/>
    </source>
</evidence>
<comment type="caution">
    <text evidence="5">The sequence shown here is derived from an EMBL/GenBank/DDBJ whole genome shotgun (WGS) entry which is preliminary data.</text>
</comment>
<gene>
    <name evidence="5" type="ORF">JK363_14085</name>
</gene>
<dbReference type="Gene3D" id="1.10.10.10">
    <property type="entry name" value="Winged helix-like DNA-binding domain superfamily/Winged helix DNA-binding domain"/>
    <property type="match status" value="1"/>
</dbReference>
<dbReference type="RefSeq" id="WP_201875204.1">
    <property type="nucleotide sequence ID" value="NZ_JAERRF010000007.1"/>
</dbReference>
<dbReference type="Pfam" id="PF00196">
    <property type="entry name" value="GerE"/>
    <property type="match status" value="1"/>
</dbReference>
<dbReference type="PROSITE" id="PS50043">
    <property type="entry name" value="HTH_LUXR_2"/>
    <property type="match status" value="1"/>
</dbReference>
<dbReference type="SUPFAM" id="SSF46894">
    <property type="entry name" value="C-terminal effector domain of the bipartite response regulators"/>
    <property type="match status" value="1"/>
</dbReference>
<keyword evidence="3" id="KW-0804">Transcription</keyword>
<proteinExistence type="predicted"/>
<dbReference type="Proteomes" id="UP000634229">
    <property type="component" value="Unassembled WGS sequence"/>
</dbReference>
<dbReference type="InterPro" id="IPR000792">
    <property type="entry name" value="Tscrpt_reg_LuxR_C"/>
</dbReference>
<evidence type="ECO:0000256" key="2">
    <source>
        <dbReference type="ARBA" id="ARBA00023125"/>
    </source>
</evidence>
<accession>A0ABS1ND01</accession>
<keyword evidence="6" id="KW-1185">Reference proteome</keyword>
<organism evidence="5 6">
    <name type="scientific">Streptomyces coffeae</name>
    <dbReference type="NCBI Taxonomy" id="621382"/>
    <lineage>
        <taxon>Bacteria</taxon>
        <taxon>Bacillati</taxon>
        <taxon>Actinomycetota</taxon>
        <taxon>Actinomycetes</taxon>
        <taxon>Kitasatosporales</taxon>
        <taxon>Streptomycetaceae</taxon>
        <taxon>Streptomyces</taxon>
    </lineage>
</organism>
<dbReference type="PANTHER" id="PTHR44688:SF16">
    <property type="entry name" value="DNA-BINDING TRANSCRIPTIONAL ACTIVATOR DEVR_DOSR"/>
    <property type="match status" value="1"/>
</dbReference>
<keyword evidence="2" id="KW-0238">DNA-binding</keyword>
<dbReference type="EMBL" id="JAERRF010000007">
    <property type="protein sequence ID" value="MBL1097780.1"/>
    <property type="molecule type" value="Genomic_DNA"/>
</dbReference>
<dbReference type="InterPro" id="IPR036388">
    <property type="entry name" value="WH-like_DNA-bd_sf"/>
</dbReference>
<evidence type="ECO:0000259" key="4">
    <source>
        <dbReference type="PROSITE" id="PS50043"/>
    </source>
</evidence>
<dbReference type="PRINTS" id="PR00038">
    <property type="entry name" value="HTHLUXR"/>
</dbReference>
<protein>
    <submittedName>
        <fullName evidence="5">Helix-turn-helix transcriptional regulator</fullName>
    </submittedName>
</protein>
<name>A0ABS1ND01_9ACTN</name>
<dbReference type="SMART" id="SM00421">
    <property type="entry name" value="HTH_LUXR"/>
    <property type="match status" value="1"/>
</dbReference>
<reference evidence="5 6" key="1">
    <citation type="submission" date="2021-01" db="EMBL/GenBank/DDBJ databases">
        <title>WGS of actinomycetes isolated from Thailand.</title>
        <authorList>
            <person name="Thawai C."/>
        </authorList>
    </citation>
    <scope>NUCLEOTIDE SEQUENCE [LARGE SCALE GENOMIC DNA]</scope>
    <source>
        <strain evidence="5 6">CA1R205</strain>
    </source>
</reference>
<keyword evidence="1" id="KW-0805">Transcription regulation</keyword>
<dbReference type="InterPro" id="IPR016032">
    <property type="entry name" value="Sig_transdc_resp-reg_C-effctor"/>
</dbReference>
<feature type="domain" description="HTH luxR-type" evidence="4">
    <location>
        <begin position="1"/>
        <end position="50"/>
    </location>
</feature>
<evidence type="ECO:0000313" key="6">
    <source>
        <dbReference type="Proteomes" id="UP000634229"/>
    </source>
</evidence>
<evidence type="ECO:0000256" key="3">
    <source>
        <dbReference type="ARBA" id="ARBA00023163"/>
    </source>
</evidence>
<sequence>MLAARGHTNRDIAKALHITQRAVEFHLTNVYRKMRIGGRSELGALGTSVD</sequence>
<evidence type="ECO:0000256" key="1">
    <source>
        <dbReference type="ARBA" id="ARBA00023015"/>
    </source>
</evidence>